<reference evidence="6" key="1">
    <citation type="submission" date="2016-11" db="EMBL/GenBank/DDBJ databases">
        <authorList>
            <person name="Varghese N."/>
            <person name="Submissions S."/>
        </authorList>
    </citation>
    <scope>NUCLEOTIDE SEQUENCE</scope>
    <source>
        <strain evidence="6">DSM 4029</strain>
    </source>
</reference>
<dbReference type="EC" id="2.7.1.24" evidence="3 4"/>
<comment type="similarity">
    <text evidence="3">Belongs to the CoaE family.</text>
</comment>
<dbReference type="GO" id="GO:0015937">
    <property type="term" value="P:coenzyme A biosynthetic process"/>
    <property type="evidence" value="ECO:0007669"/>
    <property type="project" value="UniProtKB-UniRule"/>
</dbReference>
<comment type="pathway">
    <text evidence="3">Cofactor biosynthesis; coenzyme A biosynthesis; CoA from (R)-pantothenate: step 5/5.</text>
</comment>
<protein>
    <recommendedName>
        <fullName evidence="3 4">Dephospho-CoA kinase</fullName>
        <ecNumber evidence="3 4">2.7.1.24</ecNumber>
    </recommendedName>
    <alternativeName>
        <fullName evidence="3">Dephosphocoenzyme A kinase</fullName>
    </alternativeName>
</protein>
<feature type="binding site" evidence="3">
    <location>
        <begin position="14"/>
        <end position="19"/>
    </location>
    <ligand>
        <name>ATP</name>
        <dbReference type="ChEBI" id="CHEBI:30616"/>
    </ligand>
</feature>
<comment type="catalytic activity">
    <reaction evidence="3">
        <text>3'-dephospho-CoA + ATP = ADP + CoA + H(+)</text>
        <dbReference type="Rhea" id="RHEA:18245"/>
        <dbReference type="ChEBI" id="CHEBI:15378"/>
        <dbReference type="ChEBI" id="CHEBI:30616"/>
        <dbReference type="ChEBI" id="CHEBI:57287"/>
        <dbReference type="ChEBI" id="CHEBI:57328"/>
        <dbReference type="ChEBI" id="CHEBI:456216"/>
        <dbReference type="EC" id="2.7.1.24"/>
    </reaction>
</comment>
<proteinExistence type="inferred from homology"/>
<reference evidence="5 8" key="3">
    <citation type="journal article" date="2019" name="Nat. Med.">
        <title>A library of human gut bacterial isolates paired with longitudinal multiomics data enables mechanistic microbiome research.</title>
        <authorList>
            <person name="Poyet M."/>
            <person name="Groussin M."/>
            <person name="Gibbons S.M."/>
            <person name="Avila-Pacheco J."/>
            <person name="Jiang X."/>
            <person name="Kearney S.M."/>
            <person name="Perrotta A.R."/>
            <person name="Berdy B."/>
            <person name="Zhao S."/>
            <person name="Lieberman T.D."/>
            <person name="Swanson P.K."/>
            <person name="Smith M."/>
            <person name="Roesemann S."/>
            <person name="Alexander J.E."/>
            <person name="Rich S.A."/>
            <person name="Livny J."/>
            <person name="Vlamakis H."/>
            <person name="Clish C."/>
            <person name="Bullock K."/>
            <person name="Deik A."/>
            <person name="Scott J."/>
            <person name="Pierce K.A."/>
            <person name="Xavier R.J."/>
            <person name="Alm E.J."/>
        </authorList>
    </citation>
    <scope>NUCLEOTIDE SEQUENCE [LARGE SCALE GENOMIC DNA]</scope>
    <source>
        <strain evidence="5 8">BIOML-A2</strain>
    </source>
</reference>
<keyword evidence="1 3" id="KW-0547">Nucleotide-binding</keyword>
<gene>
    <name evidence="3" type="primary">coaE</name>
    <name evidence="5" type="ORF">GT747_07555</name>
    <name evidence="6" type="ORF">SAMN05444424_0717</name>
</gene>
<dbReference type="Proteomes" id="UP000184089">
    <property type="component" value="Unassembled WGS sequence"/>
</dbReference>
<evidence type="ECO:0000256" key="4">
    <source>
        <dbReference type="NCBIfam" id="TIGR00152"/>
    </source>
</evidence>
<evidence type="ECO:0000313" key="5">
    <source>
        <dbReference type="EMBL" id="MZL69609.1"/>
    </source>
</evidence>
<dbReference type="InterPro" id="IPR001977">
    <property type="entry name" value="Depp_CoAkinase"/>
</dbReference>
<comment type="function">
    <text evidence="3">Catalyzes the phosphorylation of the 3'-hydroxyl group of dephosphocoenzyme A to form coenzyme A.</text>
</comment>
<keyword evidence="3" id="KW-0173">Coenzyme A biosynthesis</keyword>
<dbReference type="EMBL" id="WWVX01000004">
    <property type="protein sequence ID" value="MZL69609.1"/>
    <property type="molecule type" value="Genomic_DNA"/>
</dbReference>
<dbReference type="EMBL" id="FQVY01000001">
    <property type="protein sequence ID" value="SHF79821.1"/>
    <property type="molecule type" value="Genomic_DNA"/>
</dbReference>
<evidence type="ECO:0000256" key="3">
    <source>
        <dbReference type="HAMAP-Rule" id="MF_00376"/>
    </source>
</evidence>
<dbReference type="GO" id="GO:0004140">
    <property type="term" value="F:dephospho-CoA kinase activity"/>
    <property type="evidence" value="ECO:0007669"/>
    <property type="project" value="UniProtKB-UniRule"/>
</dbReference>
<keyword evidence="8" id="KW-1185">Reference proteome</keyword>
<comment type="subcellular location">
    <subcellularLocation>
        <location evidence="3">Cytoplasm</location>
    </subcellularLocation>
</comment>
<sequence>MDRARVIGVTGQTGAGKSLITGWLREAGCPAIDCDAFAKEVMDGDPACIGEIGAAFPGCVRDGVIDRGKLGPLVFSDPEKLAALNEIVNPRILRALKETIDGWPEGEMPLIVDGATLIETGAADLCGFLVAVTCSAAERIKRIVARDNISENQARNRVASQREDRFYAARADWVIDNSAGPQAAKEAAGEALRRWKERL</sequence>
<dbReference type="InterPro" id="IPR027417">
    <property type="entry name" value="P-loop_NTPase"/>
</dbReference>
<dbReference type="PROSITE" id="PS51219">
    <property type="entry name" value="DPCK"/>
    <property type="match status" value="1"/>
</dbReference>
<dbReference type="AlphaFoldDB" id="A0AAQ1MBZ1"/>
<organism evidence="6 7">
    <name type="scientific">Bittarella massiliensis</name>
    <name type="common">ex Durand et al. 2017</name>
    <dbReference type="NCBI Taxonomy" id="1720313"/>
    <lineage>
        <taxon>Bacteria</taxon>
        <taxon>Bacillati</taxon>
        <taxon>Bacillota</taxon>
        <taxon>Clostridia</taxon>
        <taxon>Eubacteriales</taxon>
        <taxon>Oscillospiraceae</taxon>
        <taxon>Bittarella (ex Durand et al. 2017)</taxon>
    </lineage>
</organism>
<dbReference type="Pfam" id="PF01121">
    <property type="entry name" value="CoaE"/>
    <property type="match status" value="1"/>
</dbReference>
<dbReference type="SUPFAM" id="SSF52540">
    <property type="entry name" value="P-loop containing nucleoside triphosphate hydrolases"/>
    <property type="match status" value="1"/>
</dbReference>
<dbReference type="PANTHER" id="PTHR10695">
    <property type="entry name" value="DEPHOSPHO-COA KINASE-RELATED"/>
    <property type="match status" value="1"/>
</dbReference>
<dbReference type="NCBIfam" id="TIGR00152">
    <property type="entry name" value="dephospho-CoA kinase"/>
    <property type="match status" value="1"/>
</dbReference>
<dbReference type="GO" id="GO:0005524">
    <property type="term" value="F:ATP binding"/>
    <property type="evidence" value="ECO:0007669"/>
    <property type="project" value="UniProtKB-UniRule"/>
</dbReference>
<evidence type="ECO:0000313" key="8">
    <source>
        <dbReference type="Proteomes" id="UP000474718"/>
    </source>
</evidence>
<dbReference type="HAMAP" id="MF_00376">
    <property type="entry name" value="Dephospho_CoA_kinase"/>
    <property type="match status" value="1"/>
</dbReference>
<dbReference type="RefSeq" id="WP_021659752.1">
    <property type="nucleotide sequence ID" value="NZ_FQVY01000001.1"/>
</dbReference>
<dbReference type="GO" id="GO:0005737">
    <property type="term" value="C:cytoplasm"/>
    <property type="evidence" value="ECO:0007669"/>
    <property type="project" value="UniProtKB-SubCell"/>
</dbReference>
<evidence type="ECO:0000256" key="2">
    <source>
        <dbReference type="ARBA" id="ARBA00022840"/>
    </source>
</evidence>
<dbReference type="Gene3D" id="3.40.50.300">
    <property type="entry name" value="P-loop containing nucleotide triphosphate hydrolases"/>
    <property type="match status" value="1"/>
</dbReference>
<name>A0AAQ1MBZ1_9FIRM</name>
<comment type="caution">
    <text evidence="6">The sequence shown here is derived from an EMBL/GenBank/DDBJ whole genome shotgun (WGS) entry which is preliminary data.</text>
</comment>
<reference evidence="7" key="2">
    <citation type="submission" date="2016-11" db="EMBL/GenBank/DDBJ databases">
        <authorList>
            <person name="Jaros S."/>
            <person name="Januszkiewicz K."/>
            <person name="Wedrychowicz H."/>
        </authorList>
    </citation>
    <scope>NUCLEOTIDE SEQUENCE [LARGE SCALE GENOMIC DNA]</scope>
    <source>
        <strain evidence="7">DSM 4029</strain>
    </source>
</reference>
<accession>A0AAQ1MBZ1</accession>
<dbReference type="Proteomes" id="UP000474718">
    <property type="component" value="Unassembled WGS sequence"/>
</dbReference>
<dbReference type="PANTHER" id="PTHR10695:SF46">
    <property type="entry name" value="BIFUNCTIONAL COENZYME A SYNTHASE-RELATED"/>
    <property type="match status" value="1"/>
</dbReference>
<keyword evidence="3" id="KW-0963">Cytoplasm</keyword>
<keyword evidence="3 6" id="KW-0418">Kinase</keyword>
<evidence type="ECO:0000256" key="1">
    <source>
        <dbReference type="ARBA" id="ARBA00022741"/>
    </source>
</evidence>
<keyword evidence="3 5" id="KW-0808">Transferase</keyword>
<dbReference type="CDD" id="cd02022">
    <property type="entry name" value="DPCK"/>
    <property type="match status" value="1"/>
</dbReference>
<evidence type="ECO:0000313" key="6">
    <source>
        <dbReference type="EMBL" id="SHF79821.1"/>
    </source>
</evidence>
<evidence type="ECO:0000313" key="7">
    <source>
        <dbReference type="Proteomes" id="UP000184089"/>
    </source>
</evidence>
<keyword evidence="2 3" id="KW-0067">ATP-binding</keyword>